<dbReference type="InterPro" id="IPR018109">
    <property type="entry name" value="Folylpolyglutamate_synth_CS"/>
</dbReference>
<name>A0ABS7WRS8_9BACT</name>
<evidence type="ECO:0000259" key="11">
    <source>
        <dbReference type="Pfam" id="PF08245"/>
    </source>
</evidence>
<evidence type="ECO:0000256" key="4">
    <source>
        <dbReference type="ARBA" id="ARBA00022741"/>
    </source>
</evidence>
<dbReference type="Proteomes" id="UP000786183">
    <property type="component" value="Unassembled WGS sequence"/>
</dbReference>
<evidence type="ECO:0000256" key="5">
    <source>
        <dbReference type="ARBA" id="ARBA00022840"/>
    </source>
</evidence>
<evidence type="ECO:0000256" key="3">
    <source>
        <dbReference type="ARBA" id="ARBA00022598"/>
    </source>
</evidence>
<gene>
    <name evidence="12" type="ORF">AVCANL283_02965</name>
</gene>
<dbReference type="GO" id="GO:0008765">
    <property type="term" value="F:UDP-N-acetylmuramoylalanyl-D-glutamate-2,6-diaminopimelate ligase activity"/>
    <property type="evidence" value="ECO:0007669"/>
    <property type="project" value="UniProtKB-EC"/>
</dbReference>
<keyword evidence="2" id="KW-0963">Cytoplasm</keyword>
<keyword evidence="9" id="KW-0132">Cell division</keyword>
<comment type="subcellular location">
    <subcellularLocation>
        <location evidence="9">Cytoplasm</location>
    </subcellularLocation>
</comment>
<dbReference type="SUPFAM" id="SSF53244">
    <property type="entry name" value="MurD-like peptide ligases, peptide-binding domain"/>
    <property type="match status" value="1"/>
</dbReference>
<keyword evidence="7 9" id="KW-0573">Peptidoglycan synthesis</keyword>
<keyword evidence="9" id="KW-0131">Cell cycle</keyword>
<dbReference type="NCBIfam" id="NF001126">
    <property type="entry name" value="PRK00139.1-4"/>
    <property type="match status" value="1"/>
</dbReference>
<keyword evidence="4" id="KW-0547">Nucleotide-binding</keyword>
<reference evidence="12 13" key="1">
    <citation type="submission" date="2020-07" db="EMBL/GenBank/DDBJ databases">
        <title>Transfer of Campylobacter canadensis to the novel genus Avispirillum gen. nov., that also includes two novel species recovered from migratory waterfowl: Avispirillum anseris sp. nov. and Avispirillum brantae sp. nov.</title>
        <authorList>
            <person name="Miller W.G."/>
            <person name="Chapman M.H."/>
            <person name="Yee E."/>
            <person name="Inglis G.D."/>
        </authorList>
    </citation>
    <scope>NUCLEOTIDE SEQUENCE [LARGE SCALE GENOMIC DNA]</scope>
    <source>
        <strain evidence="12 13">L283</strain>
    </source>
</reference>
<evidence type="ECO:0000313" key="13">
    <source>
        <dbReference type="Proteomes" id="UP000786183"/>
    </source>
</evidence>
<dbReference type="EMBL" id="JACGBB010000004">
    <property type="protein sequence ID" value="MBZ7987081.1"/>
    <property type="molecule type" value="Genomic_DNA"/>
</dbReference>
<dbReference type="InterPro" id="IPR036615">
    <property type="entry name" value="Mur_ligase_C_dom_sf"/>
</dbReference>
<feature type="domain" description="Mur ligase C-terminal" evidence="10">
    <location>
        <begin position="279"/>
        <end position="405"/>
    </location>
</feature>
<proteinExistence type="inferred from homology"/>
<organism evidence="12 13">
    <name type="scientific">Campylobacter canadensis</name>
    <dbReference type="NCBI Taxonomy" id="449520"/>
    <lineage>
        <taxon>Bacteria</taxon>
        <taxon>Pseudomonadati</taxon>
        <taxon>Campylobacterota</taxon>
        <taxon>Epsilonproteobacteria</taxon>
        <taxon>Campylobacterales</taxon>
        <taxon>Campylobacteraceae</taxon>
        <taxon>Campylobacter</taxon>
    </lineage>
</organism>
<dbReference type="RefSeq" id="WP_172233381.1">
    <property type="nucleotide sequence ID" value="NZ_CP035946.1"/>
</dbReference>
<dbReference type="PANTHER" id="PTHR23135">
    <property type="entry name" value="MUR LIGASE FAMILY MEMBER"/>
    <property type="match status" value="1"/>
</dbReference>
<dbReference type="NCBIfam" id="TIGR01085">
    <property type="entry name" value="murE"/>
    <property type="match status" value="1"/>
</dbReference>
<keyword evidence="13" id="KW-1185">Reference proteome</keyword>
<dbReference type="Gene3D" id="3.40.1190.10">
    <property type="entry name" value="Mur-like, catalytic domain"/>
    <property type="match status" value="1"/>
</dbReference>
<keyword evidence="5" id="KW-0067">ATP-binding</keyword>
<evidence type="ECO:0000256" key="7">
    <source>
        <dbReference type="ARBA" id="ARBA00022984"/>
    </source>
</evidence>
<dbReference type="InterPro" id="IPR036565">
    <property type="entry name" value="Mur-like_cat_sf"/>
</dbReference>
<feature type="domain" description="Mur ligase central" evidence="11">
    <location>
        <begin position="64"/>
        <end position="257"/>
    </location>
</feature>
<evidence type="ECO:0000256" key="2">
    <source>
        <dbReference type="ARBA" id="ARBA00022490"/>
    </source>
</evidence>
<protein>
    <submittedName>
        <fullName evidence="12">UDP-N-acetylmuramoyl-L-alanyl-D-glutamate--2, 6-diaminopimelate ligase</fullName>
        <ecNumber evidence="12">6.3.2.13</ecNumber>
    </submittedName>
</protein>
<evidence type="ECO:0000256" key="9">
    <source>
        <dbReference type="RuleBase" id="RU004135"/>
    </source>
</evidence>
<dbReference type="PANTHER" id="PTHR23135:SF4">
    <property type="entry name" value="UDP-N-ACETYLMURAMOYL-L-ALANYL-D-GLUTAMATE--2,6-DIAMINOPIMELATE LIGASE MURE HOMOLOG, CHLOROPLASTIC"/>
    <property type="match status" value="1"/>
</dbReference>
<keyword evidence="3 12" id="KW-0436">Ligase</keyword>
<keyword evidence="6 9" id="KW-0133">Cell shape</keyword>
<dbReference type="PROSITE" id="PS01011">
    <property type="entry name" value="FOLYLPOLYGLU_SYNT_1"/>
    <property type="match status" value="1"/>
</dbReference>
<dbReference type="EC" id="6.3.2.13" evidence="12"/>
<evidence type="ECO:0000256" key="1">
    <source>
        <dbReference type="ARBA" id="ARBA00005898"/>
    </source>
</evidence>
<comment type="similarity">
    <text evidence="1">Belongs to the MurCDEF family. MurE subfamily.</text>
</comment>
<dbReference type="InterPro" id="IPR005761">
    <property type="entry name" value="UDP-N-AcMur-Glu-dNH2Pim_ligase"/>
</dbReference>
<comment type="pathway">
    <text evidence="9">Cell wall biogenesis; peptidoglycan biosynthesis.</text>
</comment>
<evidence type="ECO:0000256" key="6">
    <source>
        <dbReference type="ARBA" id="ARBA00022960"/>
    </source>
</evidence>
<evidence type="ECO:0000256" key="8">
    <source>
        <dbReference type="ARBA" id="ARBA00023316"/>
    </source>
</evidence>
<dbReference type="Pfam" id="PF02875">
    <property type="entry name" value="Mur_ligase_C"/>
    <property type="match status" value="1"/>
</dbReference>
<accession>A0ABS7WRS8</accession>
<dbReference type="InterPro" id="IPR013221">
    <property type="entry name" value="Mur_ligase_cen"/>
</dbReference>
<dbReference type="Pfam" id="PF08245">
    <property type="entry name" value="Mur_ligase_M"/>
    <property type="match status" value="1"/>
</dbReference>
<dbReference type="SUPFAM" id="SSF53623">
    <property type="entry name" value="MurD-like peptide ligases, catalytic domain"/>
    <property type="match status" value="1"/>
</dbReference>
<evidence type="ECO:0000313" key="12">
    <source>
        <dbReference type="EMBL" id="MBZ7987081.1"/>
    </source>
</evidence>
<keyword evidence="8 9" id="KW-0961">Cell wall biogenesis/degradation</keyword>
<dbReference type="Gene3D" id="3.90.190.20">
    <property type="entry name" value="Mur ligase, C-terminal domain"/>
    <property type="match status" value="1"/>
</dbReference>
<sequence length="445" mass="50453">MKVQLENNFISDNSKECEKGCYFLLDNNNKAYLDEAKAKEAIIIDEKKARELLNIDENIKIIAITGTNGKTTSAALIYSMLLDLGYKVFLSGTRGAFCNDVQVAQKKLTTPFLLEFLYFLQIASKNHCEYFVMEASSHSIAQQRFADAKFCAKIYTNLTQDHLDYHKSFEEYARVKASFFQDDCLKIINNDAFKFTYNVKNSITYGIDNPALYSVKAYSIKDKITAIISKKDELFEISSNLCGLFNLYNILCAFACVNELTKEGKKAAQYINNFLGVKGRMQEIIHNDENRGKIIIDFAHTPDGISNVLSALATKNIICVLGAGGNRDKSKRSPMAKIASHFSKNVILTSDNPRDEEPLFIISDMLSDLDENELKNISVCIDRKEAIYKALRMQNDEIVMILGKGDESTQEIKGIKYDFSDENEVYNALEKIKLEEEKRKEKGYV</sequence>
<dbReference type="InterPro" id="IPR004101">
    <property type="entry name" value="Mur_ligase_C"/>
</dbReference>
<evidence type="ECO:0000259" key="10">
    <source>
        <dbReference type="Pfam" id="PF02875"/>
    </source>
</evidence>
<comment type="caution">
    <text evidence="12">The sequence shown here is derived from an EMBL/GenBank/DDBJ whole genome shotgun (WGS) entry which is preliminary data.</text>
</comment>